<keyword evidence="2" id="KW-1185">Reference proteome</keyword>
<evidence type="ECO:0000313" key="2">
    <source>
        <dbReference type="Proteomes" id="UP000683511"/>
    </source>
</evidence>
<name>A0A975T9P3_9NOST</name>
<dbReference type="AlphaFoldDB" id="A0A975T9P3"/>
<dbReference type="KEGG" id="rsin:B6N60_02750"/>
<reference evidence="1" key="1">
    <citation type="submission" date="2017-04" db="EMBL/GenBank/DDBJ databases">
        <title>Genome deletions in a multicellular cyanobacterial endosymbiont for morphological adaptation in marine diatoms.</title>
        <authorList>
            <person name="Wang Y."/>
            <person name="Gao H."/>
            <person name="Li R."/>
            <person name="Xu X."/>
        </authorList>
    </citation>
    <scope>NUCLEOTIDE SEQUENCE</scope>
    <source>
        <strain evidence="1">FACHB 800</strain>
    </source>
</reference>
<proteinExistence type="predicted"/>
<accession>A0A975T9P3</accession>
<dbReference type="EMBL" id="CP021056">
    <property type="protein sequence ID" value="QXE24047.1"/>
    <property type="molecule type" value="Genomic_DNA"/>
</dbReference>
<organism evidence="1 2">
    <name type="scientific">Richelia sinica FACHB-800</name>
    <dbReference type="NCBI Taxonomy" id="1357546"/>
    <lineage>
        <taxon>Bacteria</taxon>
        <taxon>Bacillati</taxon>
        <taxon>Cyanobacteriota</taxon>
        <taxon>Cyanophyceae</taxon>
        <taxon>Nostocales</taxon>
        <taxon>Nostocaceae</taxon>
        <taxon>Richelia</taxon>
    </lineage>
</organism>
<protein>
    <submittedName>
        <fullName evidence="1">Uncharacterized protein</fullName>
    </submittedName>
</protein>
<evidence type="ECO:0000313" key="1">
    <source>
        <dbReference type="EMBL" id="QXE24047.1"/>
    </source>
</evidence>
<sequence length="49" mass="5317">MSQIAGGVTLIGVGFLHSLVRVGRVGEVEVWLNSWDVLSNTNSLKASYR</sequence>
<dbReference type="Proteomes" id="UP000683511">
    <property type="component" value="Chromosome"/>
</dbReference>
<gene>
    <name evidence="1" type="ORF">B6N60_02750</name>
</gene>